<evidence type="ECO:0000313" key="2">
    <source>
        <dbReference type="Proteomes" id="UP001057998"/>
    </source>
</evidence>
<keyword evidence="2" id="KW-1185">Reference proteome</keyword>
<dbReference type="InterPro" id="IPR053734">
    <property type="entry name" value="Phage_Head-Tail_Connect_sf"/>
</dbReference>
<dbReference type="SUPFAM" id="SSF69279">
    <property type="entry name" value="Phage tail proteins"/>
    <property type="match status" value="1"/>
</dbReference>
<proteinExistence type="predicted"/>
<dbReference type="Pfam" id="PF05354">
    <property type="entry name" value="Phage_attach"/>
    <property type="match status" value="1"/>
</dbReference>
<accession>A0ABY5GB63</accession>
<dbReference type="EMBL" id="CP101508">
    <property type="protein sequence ID" value="UTV26387.1"/>
    <property type="molecule type" value="Genomic_DNA"/>
</dbReference>
<dbReference type="RefSeq" id="WP_255387600.1">
    <property type="nucleotide sequence ID" value="NZ_CP101508.1"/>
</dbReference>
<dbReference type="Gene3D" id="2.40.10.180">
    <property type="entry name" value="Phage tail proteins"/>
    <property type="match status" value="1"/>
</dbReference>
<name>A0ABY5GB63_9GAMM</name>
<gene>
    <name evidence="1" type="ORF">NNL38_08315</name>
</gene>
<reference evidence="1" key="1">
    <citation type="submission" date="2022-07" db="EMBL/GenBank/DDBJ databases">
        <title>Genome sequencing of Photobacterium atrarenae GJH2-4.</title>
        <authorList>
            <person name="Park S.-J."/>
        </authorList>
    </citation>
    <scope>NUCLEOTIDE SEQUENCE</scope>
    <source>
        <strain evidence="1">GJH2-4</strain>
    </source>
</reference>
<dbReference type="InterPro" id="IPR008018">
    <property type="entry name" value="Phage_tail_attach_FII"/>
</dbReference>
<dbReference type="Proteomes" id="UP001057998">
    <property type="component" value="Chromosome 1"/>
</dbReference>
<evidence type="ECO:0000313" key="1">
    <source>
        <dbReference type="EMBL" id="UTV26387.1"/>
    </source>
</evidence>
<protein>
    <submittedName>
        <fullName evidence="1">Head-tail joining protein</fullName>
    </submittedName>
</protein>
<sequence>MSVNTVALQANEAIVDAFSNVDVSAEGHEPIRGIFTGPIKVAKLEGGGFVDAQRPTLIVKSSEAAHLVRRNEVTLQFENGTSQRYLVVLPEDDGLGRLKLTLGHHNVERRSESSAISY</sequence>
<organism evidence="1 2">
    <name type="scientific">Photobacterium atrarenae</name>
    <dbReference type="NCBI Taxonomy" id="865757"/>
    <lineage>
        <taxon>Bacteria</taxon>
        <taxon>Pseudomonadati</taxon>
        <taxon>Pseudomonadota</taxon>
        <taxon>Gammaproteobacteria</taxon>
        <taxon>Vibrionales</taxon>
        <taxon>Vibrionaceae</taxon>
        <taxon>Photobacterium</taxon>
    </lineage>
</organism>